<dbReference type="InterPro" id="IPR019999">
    <property type="entry name" value="Anth_synth_I-like"/>
</dbReference>
<sequence length="570" mass="65109">MNVYLQFDFKGMESSFTQPIEIITATNIESVPNAFTKIEMALKEGYYVAGYVSYEAAPAFDNSFKVKEDTSLPLLWFGVFKKKTDAIKKQEALSYSISAWKNTISNDRYIQMIEKIRSLISQGSTYQVNFTTRLKAQFEGDRYSFYQQLLRNQSASYSAYLDLENFQILSVSPELFFQVDNGKIVTKPMKGTIKRGKTLTEDLELRDQLQGSKKDQAENVMIVDLLRNDLGRIAKSGTVHVESLFDIETYPTLHQMTSTITAELEKNSVFDWFRALFPCGSITGAPKVETMKYIAELEDTPRDVYCGAIGFITPERKATFNVPIRTVIIKDGQATYGAGGGITWESTSTAEYQELNQKAAVLYQKQKDFSLLESIKLENGNYPLLPYHYSRLHQSADYFKIPINLEHIDKHLKNLALENSKGLFKVRVLVHIDGNFELESQPVKPMSNSIKVVIASKSIDKENNYLYHKTTNRSLYETFDQEKPDDAMTTLLWNKDGFITEFTIGNIVLEKAGTYYTPPITDGLLPGTFREKLLEEGILIEKSIHLKDVKNFEQIWFINSLRGWLKVYLP</sequence>
<dbReference type="InterPro" id="IPR001544">
    <property type="entry name" value="Aminotrans_IV"/>
</dbReference>
<reference evidence="2 3" key="1">
    <citation type="submission" date="2016-11" db="EMBL/GenBank/DDBJ databases">
        <authorList>
            <person name="Jaros S."/>
            <person name="Januszkiewicz K."/>
            <person name="Wedrychowicz H."/>
        </authorList>
    </citation>
    <scope>NUCLEOTIDE SEQUENCE [LARGE SCALE GENOMIC DNA]</scope>
    <source>
        <strain evidence="2 3">CGMCC 1.10681</strain>
    </source>
</reference>
<gene>
    <name evidence="2" type="ORF">SAMN05216179_1346</name>
</gene>
<dbReference type="Gene3D" id="3.20.10.10">
    <property type="entry name" value="D-amino Acid Aminotransferase, subunit A, domain 2"/>
    <property type="match status" value="1"/>
</dbReference>
<dbReference type="Proteomes" id="UP000184184">
    <property type="component" value="Unassembled WGS sequence"/>
</dbReference>
<evidence type="ECO:0000313" key="3">
    <source>
        <dbReference type="Proteomes" id="UP000184184"/>
    </source>
</evidence>
<dbReference type="InterPro" id="IPR043132">
    <property type="entry name" value="BCAT-like_C"/>
</dbReference>
<dbReference type="SUPFAM" id="SSF56322">
    <property type="entry name" value="ADC synthase"/>
    <property type="match status" value="1"/>
</dbReference>
<dbReference type="GO" id="GO:0009396">
    <property type="term" value="P:folic acid-containing compound biosynthetic process"/>
    <property type="evidence" value="ECO:0007669"/>
    <property type="project" value="InterPro"/>
</dbReference>
<dbReference type="Gene3D" id="3.60.120.10">
    <property type="entry name" value="Anthranilate synthase"/>
    <property type="match status" value="1"/>
</dbReference>
<keyword evidence="3" id="KW-1185">Reference proteome</keyword>
<keyword evidence="2" id="KW-0456">Lyase</keyword>
<name>A0A1M7MSJ5_9BACI</name>
<feature type="domain" description="Chorismate-utilising enzyme C-terminal" evidence="1">
    <location>
        <begin position="106"/>
        <end position="358"/>
    </location>
</feature>
<accession>A0A1M7MSJ5</accession>
<dbReference type="EMBL" id="FRCZ01000002">
    <property type="protein sequence ID" value="SHM94066.1"/>
    <property type="molecule type" value="Genomic_DNA"/>
</dbReference>
<dbReference type="SUPFAM" id="SSF56752">
    <property type="entry name" value="D-aminoacid aminotransferase-like PLP-dependent enzymes"/>
    <property type="match status" value="1"/>
</dbReference>
<dbReference type="PANTHER" id="PTHR11236:SF50">
    <property type="entry name" value="AMINODEOXYCHORISMATE SYNTHASE COMPONENT 1"/>
    <property type="match status" value="1"/>
</dbReference>
<dbReference type="PRINTS" id="PR00095">
    <property type="entry name" value="ANTSNTHASEI"/>
</dbReference>
<dbReference type="GO" id="GO:0046820">
    <property type="term" value="F:4-amino-4-deoxychorismate synthase activity"/>
    <property type="evidence" value="ECO:0007669"/>
    <property type="project" value="TreeGrafter"/>
</dbReference>
<dbReference type="GO" id="GO:0000162">
    <property type="term" value="P:L-tryptophan biosynthetic process"/>
    <property type="evidence" value="ECO:0007669"/>
    <property type="project" value="TreeGrafter"/>
</dbReference>
<protein>
    <submittedName>
        <fullName evidence="2">Aminodeoxychorismate synthase, subunit I /aminodeoxychorismate lyase apoprotein</fullName>
    </submittedName>
</protein>
<dbReference type="PANTHER" id="PTHR11236">
    <property type="entry name" value="AMINOBENZOATE/ANTHRANILATE SYNTHASE"/>
    <property type="match status" value="1"/>
</dbReference>
<dbReference type="RefSeq" id="WP_084543395.1">
    <property type="nucleotide sequence ID" value="NZ_FRCZ01000002.1"/>
</dbReference>
<evidence type="ECO:0000313" key="2">
    <source>
        <dbReference type="EMBL" id="SHM94066.1"/>
    </source>
</evidence>
<dbReference type="InterPro" id="IPR036038">
    <property type="entry name" value="Aminotransferase-like"/>
</dbReference>
<dbReference type="Pfam" id="PF01063">
    <property type="entry name" value="Aminotran_4"/>
    <property type="match status" value="1"/>
</dbReference>
<dbReference type="STRING" id="1027249.SAMN05216179_1346"/>
<dbReference type="InterPro" id="IPR005802">
    <property type="entry name" value="ADC_synth_comp_1"/>
</dbReference>
<dbReference type="InterPro" id="IPR005801">
    <property type="entry name" value="ADC_synthase"/>
</dbReference>
<dbReference type="GO" id="GO:0016829">
    <property type="term" value="F:lyase activity"/>
    <property type="evidence" value="ECO:0007669"/>
    <property type="project" value="UniProtKB-KW"/>
</dbReference>
<dbReference type="Gene3D" id="3.30.470.10">
    <property type="match status" value="1"/>
</dbReference>
<dbReference type="InterPro" id="IPR043131">
    <property type="entry name" value="BCAT-like_N"/>
</dbReference>
<evidence type="ECO:0000259" key="1">
    <source>
        <dbReference type="Pfam" id="PF00425"/>
    </source>
</evidence>
<dbReference type="InterPro" id="IPR015890">
    <property type="entry name" value="Chorismate_C"/>
</dbReference>
<dbReference type="Pfam" id="PF00425">
    <property type="entry name" value="Chorismate_bind"/>
    <property type="match status" value="1"/>
</dbReference>
<organism evidence="2 3">
    <name type="scientific">Gracilibacillus kekensis</name>
    <dbReference type="NCBI Taxonomy" id="1027249"/>
    <lineage>
        <taxon>Bacteria</taxon>
        <taxon>Bacillati</taxon>
        <taxon>Bacillota</taxon>
        <taxon>Bacilli</taxon>
        <taxon>Bacillales</taxon>
        <taxon>Bacillaceae</taxon>
        <taxon>Gracilibacillus</taxon>
    </lineage>
</organism>
<dbReference type="OrthoDB" id="9803598at2"/>
<dbReference type="NCBIfam" id="TIGR00553">
    <property type="entry name" value="pabB"/>
    <property type="match status" value="1"/>
</dbReference>
<dbReference type="AlphaFoldDB" id="A0A1M7MSJ5"/>
<proteinExistence type="predicted"/>